<evidence type="ECO:0000313" key="2">
    <source>
        <dbReference type="Proteomes" id="UP000824469"/>
    </source>
</evidence>
<gene>
    <name evidence="1" type="ORF">KI387_007151</name>
</gene>
<protein>
    <submittedName>
        <fullName evidence="1">Uncharacterized protein</fullName>
    </submittedName>
</protein>
<keyword evidence="2" id="KW-1185">Reference proteome</keyword>
<dbReference type="Proteomes" id="UP000824469">
    <property type="component" value="Unassembled WGS sequence"/>
</dbReference>
<name>A0AA38LJH4_TAXCH</name>
<proteinExistence type="predicted"/>
<dbReference type="AlphaFoldDB" id="A0AA38LJH4"/>
<organism evidence="1 2">
    <name type="scientific">Taxus chinensis</name>
    <name type="common">Chinese yew</name>
    <name type="synonym">Taxus wallichiana var. chinensis</name>
    <dbReference type="NCBI Taxonomy" id="29808"/>
    <lineage>
        <taxon>Eukaryota</taxon>
        <taxon>Viridiplantae</taxon>
        <taxon>Streptophyta</taxon>
        <taxon>Embryophyta</taxon>
        <taxon>Tracheophyta</taxon>
        <taxon>Spermatophyta</taxon>
        <taxon>Pinopsida</taxon>
        <taxon>Pinidae</taxon>
        <taxon>Conifers II</taxon>
        <taxon>Cupressales</taxon>
        <taxon>Taxaceae</taxon>
        <taxon>Taxus</taxon>
    </lineage>
</organism>
<reference evidence="1 2" key="1">
    <citation type="journal article" date="2021" name="Nat. Plants">
        <title>The Taxus genome provides insights into paclitaxel biosynthesis.</title>
        <authorList>
            <person name="Xiong X."/>
            <person name="Gou J."/>
            <person name="Liao Q."/>
            <person name="Li Y."/>
            <person name="Zhou Q."/>
            <person name="Bi G."/>
            <person name="Li C."/>
            <person name="Du R."/>
            <person name="Wang X."/>
            <person name="Sun T."/>
            <person name="Guo L."/>
            <person name="Liang H."/>
            <person name="Lu P."/>
            <person name="Wu Y."/>
            <person name="Zhang Z."/>
            <person name="Ro D.K."/>
            <person name="Shang Y."/>
            <person name="Huang S."/>
            <person name="Yan J."/>
        </authorList>
    </citation>
    <scope>NUCLEOTIDE SEQUENCE [LARGE SCALE GENOMIC DNA]</scope>
    <source>
        <strain evidence="1">Ta-2019</strain>
    </source>
</reference>
<dbReference type="EMBL" id="JAHRHJ020000002">
    <property type="protein sequence ID" value="KAH9326973.1"/>
    <property type="molecule type" value="Genomic_DNA"/>
</dbReference>
<comment type="caution">
    <text evidence="1">The sequence shown here is derived from an EMBL/GenBank/DDBJ whole genome shotgun (WGS) entry which is preliminary data.</text>
</comment>
<feature type="non-terminal residue" evidence="1">
    <location>
        <position position="1"/>
    </location>
</feature>
<sequence>MITNVTDVLDVWLTLPYIVYMLKLQNKFDAFYGSGDRGALYSQIYGLMFLYEVCDPYPGSNAIMIKGAWSFLSESSFITFVQAFICSMPMLAPLETYAIISSAFFSA</sequence>
<evidence type="ECO:0000313" key="1">
    <source>
        <dbReference type="EMBL" id="KAH9326973.1"/>
    </source>
</evidence>
<accession>A0AA38LJH4</accession>